<protein>
    <submittedName>
        <fullName evidence="2">Uncharacterized protein</fullName>
    </submittedName>
</protein>
<dbReference type="AlphaFoldDB" id="A0A914YVZ6"/>
<reference evidence="2" key="1">
    <citation type="submission" date="2022-11" db="UniProtKB">
        <authorList>
            <consortium name="WormBaseParasite"/>
        </authorList>
    </citation>
    <scope>IDENTIFICATION</scope>
</reference>
<proteinExistence type="predicted"/>
<evidence type="ECO:0000313" key="2">
    <source>
        <dbReference type="WBParaSite" id="PSU_v2.g3825.t1"/>
    </source>
</evidence>
<dbReference type="WBParaSite" id="PSU_v2.g3825.t1">
    <property type="protein sequence ID" value="PSU_v2.g3825.t1"/>
    <property type="gene ID" value="PSU_v2.g3825"/>
</dbReference>
<accession>A0A914YVZ6</accession>
<evidence type="ECO:0000313" key="1">
    <source>
        <dbReference type="Proteomes" id="UP000887577"/>
    </source>
</evidence>
<sequence>MLRFYRYIVIKSRSLTPLEQNIVAKSLNIQSFRLVSSNIDESRQHVPQTRRPYRAQRSEKSNVDIIDEENEKFINSLINRGDFYGIKTQKPKPEPFPVEVAVSKLQRWFSHNQRVNAESYVKVILIPLQRKNPAMLKLINLDPSSYIPFFIRCCGLIISDASEDQKLAILEHLLQAFKDNNLKWTFMLTMKF</sequence>
<organism evidence="1 2">
    <name type="scientific">Panagrolaimus superbus</name>
    <dbReference type="NCBI Taxonomy" id="310955"/>
    <lineage>
        <taxon>Eukaryota</taxon>
        <taxon>Metazoa</taxon>
        <taxon>Ecdysozoa</taxon>
        <taxon>Nematoda</taxon>
        <taxon>Chromadorea</taxon>
        <taxon>Rhabditida</taxon>
        <taxon>Tylenchina</taxon>
        <taxon>Panagrolaimomorpha</taxon>
        <taxon>Panagrolaimoidea</taxon>
        <taxon>Panagrolaimidae</taxon>
        <taxon>Panagrolaimus</taxon>
    </lineage>
</organism>
<name>A0A914YVZ6_9BILA</name>
<keyword evidence="1" id="KW-1185">Reference proteome</keyword>
<dbReference type="Proteomes" id="UP000887577">
    <property type="component" value="Unplaced"/>
</dbReference>